<name>D1CER2_THET1</name>
<sequence>MRFNIIDPVGTVSFVAPCHAMKVFTAACSQNPRSLQELLDYSESYDPDLKRYVLHGLAVFDEHNTKENPEAIRNVLSSTAPEGTPPFRIIDNITREVSLMPVKAGLVIFNLIAKRIIQVQNSYADIERKDRGRVRRNGKPTRMLFRYELPPDWQLVP</sequence>
<dbReference type="KEGG" id="ttr:Tter_0497"/>
<proteinExistence type="predicted"/>
<dbReference type="AlphaFoldDB" id="D1CER2"/>
<protein>
    <submittedName>
        <fullName evidence="1">Uncharacterized protein</fullName>
    </submittedName>
</protein>
<keyword evidence="2" id="KW-1185">Reference proteome</keyword>
<evidence type="ECO:0000313" key="2">
    <source>
        <dbReference type="Proteomes" id="UP000000323"/>
    </source>
</evidence>
<organism evidence="1 2">
    <name type="scientific">Thermobaculum terrenum (strain ATCC BAA-798 / CCMEE 7001 / YNP1)</name>
    <dbReference type="NCBI Taxonomy" id="525904"/>
    <lineage>
        <taxon>Bacteria</taxon>
        <taxon>Bacillati</taxon>
        <taxon>Chloroflexota</taxon>
        <taxon>Chloroflexia</taxon>
        <taxon>Candidatus Thermobaculales</taxon>
        <taxon>Candidatus Thermobaculaceae</taxon>
        <taxon>Thermobaculum</taxon>
    </lineage>
</organism>
<gene>
    <name evidence="1" type="ordered locus">Tter_0497</name>
</gene>
<dbReference type="EMBL" id="CP001825">
    <property type="protein sequence ID" value="ACZ41418.1"/>
    <property type="molecule type" value="Genomic_DNA"/>
</dbReference>
<reference evidence="2" key="1">
    <citation type="journal article" date="2010" name="Stand. Genomic Sci.">
        <title>Complete genome sequence of 'Thermobaculum terrenum' type strain (YNP1).</title>
        <authorList>
            <person name="Kiss H."/>
            <person name="Cleland D."/>
            <person name="Lapidus A."/>
            <person name="Lucas S."/>
            <person name="Glavina Del Rio T."/>
            <person name="Nolan M."/>
            <person name="Tice H."/>
            <person name="Han C."/>
            <person name="Goodwin L."/>
            <person name="Pitluck S."/>
            <person name="Liolios K."/>
            <person name="Ivanova N."/>
            <person name="Mavromatis K."/>
            <person name="Ovchinnikova G."/>
            <person name="Pati A."/>
            <person name="Chen A."/>
            <person name="Palaniappan K."/>
            <person name="Land M."/>
            <person name="Hauser L."/>
            <person name="Chang Y."/>
            <person name="Jeffries C."/>
            <person name="Lu M."/>
            <person name="Brettin T."/>
            <person name="Detter J."/>
            <person name="Goker M."/>
            <person name="Tindall B."/>
            <person name="Beck B."/>
            <person name="McDermott T."/>
            <person name="Woyke T."/>
            <person name="Bristow J."/>
            <person name="Eisen J."/>
            <person name="Markowitz V."/>
            <person name="Hugenholtz P."/>
            <person name="Kyrpides N."/>
            <person name="Klenk H."/>
            <person name="Cheng J."/>
        </authorList>
    </citation>
    <scope>NUCLEOTIDE SEQUENCE [LARGE SCALE GENOMIC DNA]</scope>
    <source>
        <strain evidence="2">ATCC BAA-798 / YNP1</strain>
    </source>
</reference>
<accession>D1CER2</accession>
<dbReference type="Proteomes" id="UP000000323">
    <property type="component" value="Chromosome 1"/>
</dbReference>
<dbReference type="HOGENOM" id="CLU_1677040_0_0_0"/>
<dbReference type="RefSeq" id="WP_012874453.1">
    <property type="nucleotide sequence ID" value="NC_013525.1"/>
</dbReference>
<evidence type="ECO:0000313" key="1">
    <source>
        <dbReference type="EMBL" id="ACZ41418.1"/>
    </source>
</evidence>
<dbReference type="eggNOG" id="ENOG5033VV3">
    <property type="taxonomic scope" value="Bacteria"/>
</dbReference>